<evidence type="ECO:0000313" key="2">
    <source>
        <dbReference type="Proteomes" id="UP000604273"/>
    </source>
</evidence>
<dbReference type="EMBL" id="JABFAI010000140">
    <property type="protein sequence ID" value="KAF4953208.1"/>
    <property type="molecule type" value="Genomic_DNA"/>
</dbReference>
<keyword evidence="2" id="KW-1185">Reference proteome</keyword>
<protein>
    <recommendedName>
        <fullName evidence="3">F-box domain-containing protein</fullName>
    </recommendedName>
</protein>
<dbReference type="AlphaFoldDB" id="A0A8H4WWB8"/>
<dbReference type="Proteomes" id="UP000604273">
    <property type="component" value="Unassembled WGS sequence"/>
</dbReference>
<evidence type="ECO:0000313" key="1">
    <source>
        <dbReference type="EMBL" id="KAF4953208.1"/>
    </source>
</evidence>
<comment type="caution">
    <text evidence="1">The sequence shown here is derived from an EMBL/GenBank/DDBJ whole genome shotgun (WGS) entry which is preliminary data.</text>
</comment>
<evidence type="ECO:0008006" key="3">
    <source>
        <dbReference type="Google" id="ProtNLM"/>
    </source>
</evidence>
<dbReference type="OrthoDB" id="2687876at2759"/>
<name>A0A8H4WWB8_9HYPO</name>
<organism evidence="1 2">
    <name type="scientific">Fusarium gaditjirri</name>
    <dbReference type="NCBI Taxonomy" id="282569"/>
    <lineage>
        <taxon>Eukaryota</taxon>
        <taxon>Fungi</taxon>
        <taxon>Dikarya</taxon>
        <taxon>Ascomycota</taxon>
        <taxon>Pezizomycotina</taxon>
        <taxon>Sordariomycetes</taxon>
        <taxon>Hypocreomycetidae</taxon>
        <taxon>Hypocreales</taxon>
        <taxon>Nectriaceae</taxon>
        <taxon>Fusarium</taxon>
        <taxon>Fusarium nisikadoi species complex</taxon>
    </lineage>
</organism>
<accession>A0A8H4WWB8</accession>
<sequence length="346" mass="39780">MSADSSSPSISTFEFNLEDTLRIIEAIGYSRFNAQYLPGAIHCPIEYPPDILDLFGPFPNSNNRPRPSGVLGRHPLPVRRILPWCDVQSLFNLRQTSFRLRKIISRSLIYRSIMNAIPLYHAMLGTKYAQNVLLIEFWEKLTTMWCDNCRGFAMLISIPEWVRLCQKCVETGVRIDNGLELGLGVSGFVRLSTFADWLSPGEAIPRWIRREGVTVGLKGWRRDVVEYNNVKRLDRGRPHSWNRMVQFNYLVTSAVPYVDPENGETETGIACKGCLPEPLERLSREGGVQIQRVYSREEFLEHFQWCYRAQLLWQAYQEDASIPIDTTDFARIQRAITSVETNQING</sequence>
<reference evidence="1" key="1">
    <citation type="journal article" date="2020" name="BMC Genomics">
        <title>Correction to: Identification and distribution of gene clusters required for synthesis of sphingolipid metabolism inhibitors in diverse species of the filamentous fungus Fusarium.</title>
        <authorList>
            <person name="Kim H.S."/>
            <person name="Lohmar J.M."/>
            <person name="Busman M."/>
            <person name="Brown D.W."/>
            <person name="Naumann T.A."/>
            <person name="Divon H.H."/>
            <person name="Lysoe E."/>
            <person name="Uhlig S."/>
            <person name="Proctor R.H."/>
        </authorList>
    </citation>
    <scope>NUCLEOTIDE SEQUENCE</scope>
    <source>
        <strain evidence="1">NRRL 45417</strain>
    </source>
</reference>
<proteinExistence type="predicted"/>
<gene>
    <name evidence="1" type="ORF">FGADI_6183</name>
</gene>
<reference evidence="1" key="2">
    <citation type="submission" date="2020-05" db="EMBL/GenBank/DDBJ databases">
        <authorList>
            <person name="Kim H.-S."/>
            <person name="Proctor R.H."/>
            <person name="Brown D.W."/>
        </authorList>
    </citation>
    <scope>NUCLEOTIDE SEQUENCE</scope>
    <source>
        <strain evidence="1">NRRL 45417</strain>
    </source>
</reference>